<sequence>MLGDSDNEMVRENVNKLNDEILGEGSLIVSEVGMKFYKMYAYNVGFPVRKRNSKKGDDGIVRAYRCNRELSAHVKRKLEVDDIAGIPLHKSFNSTVVEAGGTWLQCMDDQHPNGIITDQDRGMQNPIQIIFPNTKHRWCLWHILKKLPEKFGNHSHEGSILFAIHAVVYDSHSLEEFEQVMSTTQCSESINAFFDGYVHAKTSLKQFVEQYELALRSKVEKKFQANFRSFSPMVPCATKYDIEKQFQEVYAISKFREFQEEFTAKVYSEVSPSAFAGWVGGGGGGDVSLAAFDGGAMVTATESKNNI</sequence>
<keyword evidence="1" id="KW-0862">Zinc</keyword>
<evidence type="ECO:0000256" key="1">
    <source>
        <dbReference type="RuleBase" id="RU367018"/>
    </source>
</evidence>
<dbReference type="Proteomes" id="UP001604336">
    <property type="component" value="Unassembled WGS sequence"/>
</dbReference>
<comment type="caution">
    <text evidence="3">The sequence shown here is derived from an EMBL/GenBank/DDBJ whole genome shotgun (WGS) entry which is preliminary data.</text>
</comment>
<comment type="function">
    <text evidence="1">Putative transcription activator involved in regulating light control of development.</text>
</comment>
<evidence type="ECO:0000313" key="3">
    <source>
        <dbReference type="EMBL" id="KAL2534404.1"/>
    </source>
</evidence>
<dbReference type="PANTHER" id="PTHR31669">
    <property type="entry name" value="PROTEIN FAR1-RELATED SEQUENCE 10-RELATED"/>
    <property type="match status" value="1"/>
</dbReference>
<protein>
    <recommendedName>
        <fullName evidence="1">Protein FAR1-RELATED SEQUENCE</fullName>
    </recommendedName>
</protein>
<comment type="similarity">
    <text evidence="1">Belongs to the FHY3/FAR1 family.</text>
</comment>
<dbReference type="Pfam" id="PF10551">
    <property type="entry name" value="MULE"/>
    <property type="match status" value="1"/>
</dbReference>
<dbReference type="GO" id="GO:0005634">
    <property type="term" value="C:nucleus"/>
    <property type="evidence" value="ECO:0007669"/>
    <property type="project" value="UniProtKB-SubCell"/>
</dbReference>
<keyword evidence="1" id="KW-0863">Zinc-finger</keyword>
<dbReference type="GO" id="GO:0008270">
    <property type="term" value="F:zinc ion binding"/>
    <property type="evidence" value="ECO:0007669"/>
    <property type="project" value="UniProtKB-UniRule"/>
</dbReference>
<proteinExistence type="inferred from homology"/>
<dbReference type="AlphaFoldDB" id="A0ABD1VAP7"/>
<dbReference type="InterPro" id="IPR018289">
    <property type="entry name" value="MULE_transposase_dom"/>
</dbReference>
<comment type="subcellular location">
    <subcellularLocation>
        <location evidence="1">Nucleus</location>
    </subcellularLocation>
</comment>
<feature type="domain" description="MULE transposase" evidence="2">
    <location>
        <begin position="99"/>
        <end position="146"/>
    </location>
</feature>
<reference evidence="4" key="1">
    <citation type="submission" date="2024-07" db="EMBL/GenBank/DDBJ databases">
        <title>Two chromosome-level genome assemblies of Korean endemic species Abeliophyllum distichum and Forsythia ovata (Oleaceae).</title>
        <authorList>
            <person name="Jang H."/>
        </authorList>
    </citation>
    <scope>NUCLEOTIDE SEQUENCE [LARGE SCALE GENOMIC DNA]</scope>
</reference>
<evidence type="ECO:0000313" key="4">
    <source>
        <dbReference type="Proteomes" id="UP001604336"/>
    </source>
</evidence>
<keyword evidence="1" id="KW-0479">Metal-binding</keyword>
<keyword evidence="1" id="KW-0539">Nucleus</keyword>
<organism evidence="3 4">
    <name type="scientific">Abeliophyllum distichum</name>
    <dbReference type="NCBI Taxonomy" id="126358"/>
    <lineage>
        <taxon>Eukaryota</taxon>
        <taxon>Viridiplantae</taxon>
        <taxon>Streptophyta</taxon>
        <taxon>Embryophyta</taxon>
        <taxon>Tracheophyta</taxon>
        <taxon>Spermatophyta</taxon>
        <taxon>Magnoliopsida</taxon>
        <taxon>eudicotyledons</taxon>
        <taxon>Gunneridae</taxon>
        <taxon>Pentapetalae</taxon>
        <taxon>asterids</taxon>
        <taxon>lamiids</taxon>
        <taxon>Lamiales</taxon>
        <taxon>Oleaceae</taxon>
        <taxon>Forsythieae</taxon>
        <taxon>Abeliophyllum</taxon>
    </lineage>
</organism>
<keyword evidence="4" id="KW-1185">Reference proteome</keyword>
<dbReference type="InterPro" id="IPR031052">
    <property type="entry name" value="FHY3/FAR1"/>
</dbReference>
<name>A0ABD1VAP7_9LAMI</name>
<evidence type="ECO:0000259" key="2">
    <source>
        <dbReference type="Pfam" id="PF10551"/>
    </source>
</evidence>
<dbReference type="GO" id="GO:0006355">
    <property type="term" value="P:regulation of DNA-templated transcription"/>
    <property type="evidence" value="ECO:0007669"/>
    <property type="project" value="UniProtKB-UniRule"/>
</dbReference>
<gene>
    <name evidence="3" type="ORF">Adt_07755</name>
</gene>
<dbReference type="PANTHER" id="PTHR31669:SF251">
    <property type="entry name" value="PROTEIN FAR1-RELATED SEQUENCE"/>
    <property type="match status" value="1"/>
</dbReference>
<dbReference type="EMBL" id="JBFOLK010000002">
    <property type="protein sequence ID" value="KAL2534404.1"/>
    <property type="molecule type" value="Genomic_DNA"/>
</dbReference>
<accession>A0ABD1VAP7</accession>